<dbReference type="InterPro" id="IPR013324">
    <property type="entry name" value="RNA_pol_sigma_r3/r4-like"/>
</dbReference>
<keyword evidence="2" id="KW-0731">Sigma factor</keyword>
<dbReference type="InterPro" id="IPR014284">
    <property type="entry name" value="RNA_pol_sigma-70_dom"/>
</dbReference>
<dbReference type="NCBIfam" id="TIGR02937">
    <property type="entry name" value="sigma70-ECF"/>
    <property type="match status" value="1"/>
</dbReference>
<dbReference type="PANTHER" id="PTHR43133">
    <property type="entry name" value="RNA POLYMERASE ECF-TYPE SIGMA FACTO"/>
    <property type="match status" value="1"/>
</dbReference>
<sequence>MADIATDPQTLIQRWRHGDAAALDSLLPLVYADLRAIAARELRGHRGHDTLQPTALVNDVFVRLLGQDGVAFENSAHLFNAAARIMRQILVDRARKAASEKHGGAWRRDDFTEALQLPIPEQTRLPDLDAALAALEQLDARMAQVVELRYFVGLSVPEVARVLGLDERTVYRDWAAARAWLRDRLES</sequence>
<dbReference type="Proteomes" id="UP000264492">
    <property type="component" value="Unassembled WGS sequence"/>
</dbReference>
<dbReference type="NCBIfam" id="TIGR02999">
    <property type="entry name" value="Sig-70_X6"/>
    <property type="match status" value="1"/>
</dbReference>
<dbReference type="SUPFAM" id="SSF88659">
    <property type="entry name" value="Sigma3 and sigma4 domains of RNA polymerase sigma factors"/>
    <property type="match status" value="1"/>
</dbReference>
<accession>A0A371K5A0</accession>
<dbReference type="EMBL" id="QTSU01000001">
    <property type="protein sequence ID" value="RDZ29111.1"/>
    <property type="molecule type" value="Genomic_DNA"/>
</dbReference>
<keyword evidence="1" id="KW-0805">Transcription regulation</keyword>
<gene>
    <name evidence="5" type="ORF">DX914_08445</name>
</gene>
<dbReference type="AlphaFoldDB" id="A0A371K5A0"/>
<dbReference type="InterPro" id="IPR036388">
    <property type="entry name" value="WH-like_DNA-bd_sf"/>
</dbReference>
<dbReference type="GO" id="GO:0006352">
    <property type="term" value="P:DNA-templated transcription initiation"/>
    <property type="evidence" value="ECO:0007669"/>
    <property type="project" value="InterPro"/>
</dbReference>
<evidence type="ECO:0000256" key="2">
    <source>
        <dbReference type="ARBA" id="ARBA00023082"/>
    </source>
</evidence>
<evidence type="ECO:0000313" key="6">
    <source>
        <dbReference type="Proteomes" id="UP000264492"/>
    </source>
</evidence>
<dbReference type="InterPro" id="IPR039425">
    <property type="entry name" value="RNA_pol_sigma-70-like"/>
</dbReference>
<keyword evidence="3" id="KW-0804">Transcription</keyword>
<dbReference type="InterPro" id="IPR011517">
    <property type="entry name" value="RNA_pol_sigma70_ECF-like"/>
</dbReference>
<organism evidence="5 6">
    <name type="scientific">Lysobacter silvisoli</name>
    <dbReference type="NCBI Taxonomy" id="2293254"/>
    <lineage>
        <taxon>Bacteria</taxon>
        <taxon>Pseudomonadati</taxon>
        <taxon>Pseudomonadota</taxon>
        <taxon>Gammaproteobacteria</taxon>
        <taxon>Lysobacterales</taxon>
        <taxon>Lysobacteraceae</taxon>
        <taxon>Lysobacter</taxon>
    </lineage>
</organism>
<dbReference type="Pfam" id="PF07638">
    <property type="entry name" value="Sigma70_ECF"/>
    <property type="match status" value="1"/>
</dbReference>
<dbReference type="CDD" id="cd06171">
    <property type="entry name" value="Sigma70_r4"/>
    <property type="match status" value="1"/>
</dbReference>
<name>A0A371K5A0_9GAMM</name>
<feature type="domain" description="RNA polymerase sigma-70 ECF-like HTH" evidence="4">
    <location>
        <begin position="10"/>
        <end position="186"/>
    </location>
</feature>
<dbReference type="InterPro" id="IPR053812">
    <property type="entry name" value="HTH_Sigma70_ECF-like"/>
</dbReference>
<keyword evidence="6" id="KW-1185">Reference proteome</keyword>
<dbReference type="OrthoDB" id="6023540at2"/>
<reference evidence="5 6" key="1">
    <citation type="submission" date="2018-08" db="EMBL/GenBank/DDBJ databases">
        <title>Lysobacter sp. zong2l5, whole genome shotgun sequence.</title>
        <authorList>
            <person name="Zhang X."/>
            <person name="Feng G."/>
            <person name="Zhu H."/>
        </authorList>
    </citation>
    <scope>NUCLEOTIDE SEQUENCE [LARGE SCALE GENOMIC DNA]</scope>
    <source>
        <strain evidence="6">zong2l5</strain>
    </source>
</reference>
<dbReference type="Gene3D" id="1.10.10.10">
    <property type="entry name" value="Winged helix-like DNA-binding domain superfamily/Winged helix DNA-binding domain"/>
    <property type="match status" value="1"/>
</dbReference>
<evidence type="ECO:0000259" key="4">
    <source>
        <dbReference type="Pfam" id="PF07638"/>
    </source>
</evidence>
<comment type="caution">
    <text evidence="5">The sequence shown here is derived from an EMBL/GenBank/DDBJ whole genome shotgun (WGS) entry which is preliminary data.</text>
</comment>
<evidence type="ECO:0000256" key="3">
    <source>
        <dbReference type="ARBA" id="ARBA00023163"/>
    </source>
</evidence>
<dbReference type="PANTHER" id="PTHR43133:SF39">
    <property type="entry name" value="SIMILAR TO RNA POLYMERASE SIGMA-E FACTOR"/>
    <property type="match status" value="1"/>
</dbReference>
<protein>
    <submittedName>
        <fullName evidence="5">RNA polymerase subunit sigma-70</fullName>
    </submittedName>
</protein>
<proteinExistence type="predicted"/>
<dbReference type="RefSeq" id="WP_115858546.1">
    <property type="nucleotide sequence ID" value="NZ_QTSU01000001.1"/>
</dbReference>
<dbReference type="GO" id="GO:0016987">
    <property type="term" value="F:sigma factor activity"/>
    <property type="evidence" value="ECO:0007669"/>
    <property type="project" value="UniProtKB-KW"/>
</dbReference>
<evidence type="ECO:0000256" key="1">
    <source>
        <dbReference type="ARBA" id="ARBA00023015"/>
    </source>
</evidence>
<evidence type="ECO:0000313" key="5">
    <source>
        <dbReference type="EMBL" id="RDZ29111.1"/>
    </source>
</evidence>